<feature type="region of interest" description="Disordered" evidence="1">
    <location>
        <begin position="1"/>
        <end position="76"/>
    </location>
</feature>
<proteinExistence type="predicted"/>
<sequence>MEGSPNQHSKLNPPAQQHTPACSRTQPNLLTQPARAACDQPAWPAPPAPAPRERLYGISPSSPSAVPLPHPHTRTRSRRRCSALPFTLPWIGFTLTFLVTCGPGQPGPARMTRPRRTSSRPRAHLSTTPCAHLTCTRVNAHEPASLALVLDAPPPCWEKTVAARREGALQANPAIVVASAPIFAPPRKLCPAVRARLLQLRRDLTLRPPCLRRAAMGGAAAAWGGEAVSLTVATPAAVCVKRSCATRKPSLAAEALSSSRRHRRRTPGPVRHGREQTGEKKGKEKRKEERRIGPLLAQ</sequence>
<evidence type="ECO:0000313" key="2">
    <source>
        <dbReference type="EMBL" id="KAG2641127.1"/>
    </source>
</evidence>
<feature type="compositionally biased region" description="Basic and acidic residues" evidence="1">
    <location>
        <begin position="272"/>
        <end position="292"/>
    </location>
</feature>
<feature type="compositionally biased region" description="Basic residues" evidence="1">
    <location>
        <begin position="112"/>
        <end position="123"/>
    </location>
</feature>
<keyword evidence="3" id="KW-1185">Reference proteome</keyword>
<organism evidence="2 3">
    <name type="scientific">Panicum virgatum</name>
    <name type="common">Blackwell switchgrass</name>
    <dbReference type="NCBI Taxonomy" id="38727"/>
    <lineage>
        <taxon>Eukaryota</taxon>
        <taxon>Viridiplantae</taxon>
        <taxon>Streptophyta</taxon>
        <taxon>Embryophyta</taxon>
        <taxon>Tracheophyta</taxon>
        <taxon>Spermatophyta</taxon>
        <taxon>Magnoliopsida</taxon>
        <taxon>Liliopsida</taxon>
        <taxon>Poales</taxon>
        <taxon>Poaceae</taxon>
        <taxon>PACMAD clade</taxon>
        <taxon>Panicoideae</taxon>
        <taxon>Panicodae</taxon>
        <taxon>Paniceae</taxon>
        <taxon>Panicinae</taxon>
        <taxon>Panicum</taxon>
        <taxon>Panicum sect. Hiantes</taxon>
    </lineage>
</organism>
<name>A0A8T0W3G6_PANVG</name>
<gene>
    <name evidence="2" type="ORF">PVAP13_2KG150348</name>
</gene>
<accession>A0A8T0W3G6</accession>
<evidence type="ECO:0000313" key="3">
    <source>
        <dbReference type="Proteomes" id="UP000823388"/>
    </source>
</evidence>
<protein>
    <submittedName>
        <fullName evidence="2">Uncharacterized protein</fullName>
    </submittedName>
</protein>
<feature type="compositionally biased region" description="Polar residues" evidence="1">
    <location>
        <begin position="1"/>
        <end position="31"/>
    </location>
</feature>
<reference evidence="2" key="1">
    <citation type="submission" date="2020-05" db="EMBL/GenBank/DDBJ databases">
        <title>WGS assembly of Panicum virgatum.</title>
        <authorList>
            <person name="Lovell J.T."/>
            <person name="Jenkins J."/>
            <person name="Shu S."/>
            <person name="Juenger T.E."/>
            <person name="Schmutz J."/>
        </authorList>
    </citation>
    <scope>NUCLEOTIDE SEQUENCE</scope>
    <source>
        <strain evidence="2">AP13</strain>
    </source>
</reference>
<dbReference type="AlphaFoldDB" id="A0A8T0W3G6"/>
<dbReference type="Proteomes" id="UP000823388">
    <property type="component" value="Chromosome 2K"/>
</dbReference>
<dbReference type="EMBL" id="CM029039">
    <property type="protein sequence ID" value="KAG2641127.1"/>
    <property type="molecule type" value="Genomic_DNA"/>
</dbReference>
<feature type="region of interest" description="Disordered" evidence="1">
    <location>
        <begin position="105"/>
        <end position="125"/>
    </location>
</feature>
<feature type="region of interest" description="Disordered" evidence="1">
    <location>
        <begin position="250"/>
        <end position="298"/>
    </location>
</feature>
<comment type="caution">
    <text evidence="2">The sequence shown here is derived from an EMBL/GenBank/DDBJ whole genome shotgun (WGS) entry which is preliminary data.</text>
</comment>
<evidence type="ECO:0000256" key="1">
    <source>
        <dbReference type="SAM" id="MobiDB-lite"/>
    </source>
</evidence>